<keyword evidence="11" id="KW-1185">Reference proteome</keyword>
<evidence type="ECO:0000256" key="2">
    <source>
        <dbReference type="ARBA" id="ARBA00022475"/>
    </source>
</evidence>
<feature type="transmembrane region" description="Helical" evidence="8">
    <location>
        <begin position="17"/>
        <end position="35"/>
    </location>
</feature>
<evidence type="ECO:0000256" key="5">
    <source>
        <dbReference type="ARBA" id="ARBA00022692"/>
    </source>
</evidence>
<evidence type="ECO:0000256" key="3">
    <source>
        <dbReference type="ARBA" id="ARBA00022676"/>
    </source>
</evidence>
<keyword evidence="6 8" id="KW-1133">Transmembrane helix</keyword>
<dbReference type="RefSeq" id="WP_378203043.1">
    <property type="nucleotide sequence ID" value="NZ_JBHLZP010000122.1"/>
</dbReference>
<dbReference type="EMBL" id="JBHLZP010000122">
    <property type="protein sequence ID" value="MFB9834101.1"/>
    <property type="molecule type" value="Genomic_DNA"/>
</dbReference>
<comment type="subcellular location">
    <subcellularLocation>
        <location evidence="1">Cell membrane</location>
        <topology evidence="1">Multi-pass membrane protein</topology>
    </subcellularLocation>
</comment>
<feature type="transmembrane region" description="Helical" evidence="8">
    <location>
        <begin position="83"/>
        <end position="103"/>
    </location>
</feature>
<feature type="domain" description="Glycosyltransferase RgtA/B/C/D-like" evidence="9">
    <location>
        <begin position="62"/>
        <end position="222"/>
    </location>
</feature>
<evidence type="ECO:0000256" key="4">
    <source>
        <dbReference type="ARBA" id="ARBA00022679"/>
    </source>
</evidence>
<keyword evidence="7 8" id="KW-0472">Membrane</keyword>
<evidence type="ECO:0000256" key="6">
    <source>
        <dbReference type="ARBA" id="ARBA00022989"/>
    </source>
</evidence>
<dbReference type="InterPro" id="IPR038731">
    <property type="entry name" value="RgtA/B/C-like"/>
</dbReference>
<proteinExistence type="predicted"/>
<evidence type="ECO:0000256" key="8">
    <source>
        <dbReference type="SAM" id="Phobius"/>
    </source>
</evidence>
<keyword evidence="2" id="KW-1003">Cell membrane</keyword>
<feature type="transmembrane region" description="Helical" evidence="8">
    <location>
        <begin position="115"/>
        <end position="135"/>
    </location>
</feature>
<evidence type="ECO:0000256" key="1">
    <source>
        <dbReference type="ARBA" id="ARBA00004651"/>
    </source>
</evidence>
<dbReference type="InterPro" id="IPR050297">
    <property type="entry name" value="LipidA_mod_glycosyltrf_83"/>
</dbReference>
<keyword evidence="3" id="KW-0328">Glycosyltransferase</keyword>
<dbReference type="PANTHER" id="PTHR33908">
    <property type="entry name" value="MANNOSYLTRANSFERASE YKCB-RELATED"/>
    <property type="match status" value="1"/>
</dbReference>
<comment type="caution">
    <text evidence="10">The sequence shown here is derived from an EMBL/GenBank/DDBJ whole genome shotgun (WGS) entry which is preliminary data.</text>
</comment>
<evidence type="ECO:0000313" key="11">
    <source>
        <dbReference type="Proteomes" id="UP001589627"/>
    </source>
</evidence>
<keyword evidence="5 8" id="KW-0812">Transmembrane</keyword>
<dbReference type="Proteomes" id="UP001589627">
    <property type="component" value="Unassembled WGS sequence"/>
</dbReference>
<feature type="non-terminal residue" evidence="10">
    <location>
        <position position="246"/>
    </location>
</feature>
<dbReference type="PANTHER" id="PTHR33908:SF11">
    <property type="entry name" value="MEMBRANE PROTEIN"/>
    <property type="match status" value="1"/>
</dbReference>
<feature type="transmembrane region" description="Helical" evidence="8">
    <location>
        <begin position="204"/>
        <end position="222"/>
    </location>
</feature>
<reference evidence="10 11" key="1">
    <citation type="submission" date="2024-09" db="EMBL/GenBank/DDBJ databases">
        <authorList>
            <person name="Sun Q."/>
            <person name="Mori K."/>
        </authorList>
    </citation>
    <scope>NUCLEOTIDE SEQUENCE [LARGE SCALE GENOMIC DNA]</scope>
    <source>
        <strain evidence="10 11">TBRC 0563</strain>
    </source>
</reference>
<protein>
    <submittedName>
        <fullName evidence="10">Glycosyltransferase family 39 protein</fullName>
    </submittedName>
</protein>
<accession>A0ABV5YGC7</accession>
<evidence type="ECO:0000313" key="10">
    <source>
        <dbReference type="EMBL" id="MFB9834101.1"/>
    </source>
</evidence>
<keyword evidence="4" id="KW-0808">Transferase</keyword>
<sequence length="246" mass="25086">MTTAGPKTPVGAGPPRLAAGPVAVVVVGLAAVLSALSPRYGFHRDELYFLVAGGHPAWGYVDQPPLTPLIARAATALFGDTPAGLRVAATLAGAATVFVTALIARELNGGRRAQVFAALAAAVSGFVLAVGHMVSTATFDLLAWLVVAWLALGLARTGDGRRWPVLGAVVGLAMLNKYLVGMLAVALLIAVLSVGPRGVLRGRWPVAAVAIAAVIATPNLWWQATHGWPQLTVAGGISSDDGAANR</sequence>
<feature type="transmembrane region" description="Helical" evidence="8">
    <location>
        <begin position="165"/>
        <end position="192"/>
    </location>
</feature>
<evidence type="ECO:0000256" key="7">
    <source>
        <dbReference type="ARBA" id="ARBA00023136"/>
    </source>
</evidence>
<name>A0ABV5YGC7_9ACTN</name>
<evidence type="ECO:0000259" key="9">
    <source>
        <dbReference type="Pfam" id="PF13231"/>
    </source>
</evidence>
<gene>
    <name evidence="10" type="ORF">ACFFNX_18115</name>
</gene>
<dbReference type="Pfam" id="PF13231">
    <property type="entry name" value="PMT_2"/>
    <property type="match status" value="1"/>
</dbReference>
<organism evidence="10 11">
    <name type="scientific">Actinoallomurus acaciae</name>
    <dbReference type="NCBI Taxonomy" id="502577"/>
    <lineage>
        <taxon>Bacteria</taxon>
        <taxon>Bacillati</taxon>
        <taxon>Actinomycetota</taxon>
        <taxon>Actinomycetes</taxon>
        <taxon>Streptosporangiales</taxon>
        <taxon>Thermomonosporaceae</taxon>
        <taxon>Actinoallomurus</taxon>
    </lineage>
</organism>
<feature type="transmembrane region" description="Helical" evidence="8">
    <location>
        <begin position="141"/>
        <end position="158"/>
    </location>
</feature>